<evidence type="ECO:0000313" key="10">
    <source>
        <dbReference type="EMBL" id="PPU81828.1"/>
    </source>
</evidence>
<comment type="caution">
    <text evidence="10">The sequence shown here is derived from an EMBL/GenBank/DDBJ whole genome shotgun (WGS) entry which is preliminary data.</text>
</comment>
<dbReference type="GO" id="GO:0022857">
    <property type="term" value="F:transmembrane transporter activity"/>
    <property type="evidence" value="ECO:0007669"/>
    <property type="project" value="TreeGrafter"/>
</dbReference>
<dbReference type="InterPro" id="IPR003838">
    <property type="entry name" value="ABC3_permease_C"/>
</dbReference>
<dbReference type="GeneID" id="93877605"/>
<feature type="domain" description="MacB-like periplasmic core" evidence="9">
    <location>
        <begin position="56"/>
        <end position="246"/>
    </location>
</feature>
<evidence type="ECO:0000256" key="7">
    <source>
        <dbReference type="SAM" id="Phobius"/>
    </source>
</evidence>
<comment type="similarity">
    <text evidence="6">Belongs to the ABC-4 integral membrane protein family.</text>
</comment>
<feature type="transmembrane region" description="Helical" evidence="7">
    <location>
        <begin position="368"/>
        <end position="387"/>
    </location>
</feature>
<feature type="domain" description="ABC3 transporter permease C-terminal" evidence="8">
    <location>
        <begin position="285"/>
        <end position="385"/>
    </location>
</feature>
<proteinExistence type="inferred from homology"/>
<organism evidence="10 11">
    <name type="scientific">Xanthomonas sacchari</name>
    <dbReference type="NCBI Taxonomy" id="56458"/>
    <lineage>
        <taxon>Bacteria</taxon>
        <taxon>Pseudomonadati</taxon>
        <taxon>Pseudomonadota</taxon>
        <taxon>Gammaproteobacteria</taxon>
        <taxon>Lysobacterales</taxon>
        <taxon>Lysobacteraceae</taxon>
        <taxon>Xanthomonas</taxon>
    </lineage>
</organism>
<gene>
    <name evidence="10" type="ORF">XsacCFBP4641_12690</name>
</gene>
<evidence type="ECO:0000313" key="11">
    <source>
        <dbReference type="Proteomes" id="UP000247346"/>
    </source>
</evidence>
<dbReference type="GO" id="GO:0005886">
    <property type="term" value="C:plasma membrane"/>
    <property type="evidence" value="ECO:0007669"/>
    <property type="project" value="UniProtKB-SubCell"/>
</dbReference>
<feature type="transmembrane region" description="Helical" evidence="7">
    <location>
        <begin position="335"/>
        <end position="356"/>
    </location>
</feature>
<evidence type="ECO:0000256" key="3">
    <source>
        <dbReference type="ARBA" id="ARBA00022692"/>
    </source>
</evidence>
<dbReference type="InterPro" id="IPR025857">
    <property type="entry name" value="MacB_PCD"/>
</dbReference>
<keyword evidence="2" id="KW-1003">Cell membrane</keyword>
<accession>A0A2P5Z2G8</accession>
<feature type="transmembrane region" description="Helical" evidence="7">
    <location>
        <begin position="282"/>
        <end position="306"/>
    </location>
</feature>
<keyword evidence="5 7" id="KW-0472">Membrane</keyword>
<dbReference type="Pfam" id="PF12704">
    <property type="entry name" value="MacB_PCD"/>
    <property type="match status" value="1"/>
</dbReference>
<dbReference type="InterPro" id="IPR050250">
    <property type="entry name" value="Macrolide_Exporter_MacB"/>
</dbReference>
<evidence type="ECO:0000256" key="6">
    <source>
        <dbReference type="ARBA" id="ARBA00038076"/>
    </source>
</evidence>
<feature type="transmembrane region" description="Helical" evidence="7">
    <location>
        <begin position="15"/>
        <end position="38"/>
    </location>
</feature>
<evidence type="ECO:0000256" key="1">
    <source>
        <dbReference type="ARBA" id="ARBA00004651"/>
    </source>
</evidence>
<evidence type="ECO:0000259" key="9">
    <source>
        <dbReference type="Pfam" id="PF12704"/>
    </source>
</evidence>
<keyword evidence="3 7" id="KW-0812">Transmembrane</keyword>
<sequence length="404" mass="42575">MHITPILSALSRHRIAATLIALEVALACAVLCNAFFLIGNRLELVHLRSGIDESALGLVTLSGCDGCNAADVNARALDAVRRTPGVRAAGAINTVPFAPPVFNNGLCLDQDCTQVGGVPHFYMLSPGAVAALALKPDSGRAFADADYQPLVNGVPTAAGVWITRALAAHLWPGQDPLGKEFWAGGHFRVIGTLAHLARPDPGRSEDGVIGSDWSVVIPVREAEQSGTYVLRADPRDLPRVFAQARAAVARAVPEAVLDNANSQPLDALRQTYFQSDRAMTGLLVAIIVAMLLVTALGIVGLASFWVQQRTKQIGIRRALGATRRDILRYFQTENLLLVGAGVALGMLLAYGGNVLLMQVFELERLPASYLPVGALLLCALGQLAVLGPALRAAAVAPAIATRSA</sequence>
<dbReference type="STRING" id="56458.SB85_09930"/>
<protein>
    <submittedName>
        <fullName evidence="10">Uncharacterized protein</fullName>
    </submittedName>
</protein>
<dbReference type="PANTHER" id="PTHR30572">
    <property type="entry name" value="MEMBRANE COMPONENT OF TRANSPORTER-RELATED"/>
    <property type="match status" value="1"/>
</dbReference>
<name>A0A2P5Z2G8_9XANT</name>
<evidence type="ECO:0000256" key="2">
    <source>
        <dbReference type="ARBA" id="ARBA00022475"/>
    </source>
</evidence>
<dbReference type="EMBL" id="MDEK01000011">
    <property type="protein sequence ID" value="PPU81828.1"/>
    <property type="molecule type" value="Genomic_DNA"/>
</dbReference>
<comment type="subcellular location">
    <subcellularLocation>
        <location evidence="1">Cell membrane</location>
        <topology evidence="1">Multi-pass membrane protein</topology>
    </subcellularLocation>
</comment>
<evidence type="ECO:0000259" key="8">
    <source>
        <dbReference type="Pfam" id="PF02687"/>
    </source>
</evidence>
<dbReference type="Pfam" id="PF02687">
    <property type="entry name" value="FtsX"/>
    <property type="match status" value="1"/>
</dbReference>
<dbReference type="Proteomes" id="UP000247346">
    <property type="component" value="Unassembled WGS sequence"/>
</dbReference>
<evidence type="ECO:0000256" key="4">
    <source>
        <dbReference type="ARBA" id="ARBA00022989"/>
    </source>
</evidence>
<dbReference type="OrthoDB" id="9770036at2"/>
<reference evidence="10 11" key="1">
    <citation type="submission" date="2016-08" db="EMBL/GenBank/DDBJ databases">
        <authorList>
            <person name="Seilhamer J.J."/>
        </authorList>
    </citation>
    <scope>NUCLEOTIDE SEQUENCE [LARGE SCALE GENOMIC DNA]</scope>
    <source>
        <strain evidence="10 11">CFBP4641</strain>
    </source>
</reference>
<keyword evidence="4 7" id="KW-1133">Transmembrane helix</keyword>
<dbReference type="PANTHER" id="PTHR30572:SF4">
    <property type="entry name" value="ABC TRANSPORTER PERMEASE YTRF"/>
    <property type="match status" value="1"/>
</dbReference>
<dbReference type="RefSeq" id="WP_010343802.1">
    <property type="nucleotide sequence ID" value="NZ_CP132343.1"/>
</dbReference>
<dbReference type="AlphaFoldDB" id="A0A2P5Z2G8"/>
<evidence type="ECO:0000256" key="5">
    <source>
        <dbReference type="ARBA" id="ARBA00023136"/>
    </source>
</evidence>